<dbReference type="EMBL" id="CM026430">
    <property type="protein sequence ID" value="KAG0560815.1"/>
    <property type="molecule type" value="Genomic_DNA"/>
</dbReference>
<organism evidence="2 3">
    <name type="scientific">Ceratodon purpureus</name>
    <name type="common">Fire moss</name>
    <name type="synonym">Dicranum purpureum</name>
    <dbReference type="NCBI Taxonomy" id="3225"/>
    <lineage>
        <taxon>Eukaryota</taxon>
        <taxon>Viridiplantae</taxon>
        <taxon>Streptophyta</taxon>
        <taxon>Embryophyta</taxon>
        <taxon>Bryophyta</taxon>
        <taxon>Bryophytina</taxon>
        <taxon>Bryopsida</taxon>
        <taxon>Dicranidae</taxon>
        <taxon>Pseudoditrichales</taxon>
        <taxon>Ditrichaceae</taxon>
        <taxon>Ceratodon</taxon>
    </lineage>
</organism>
<keyword evidence="3" id="KW-1185">Reference proteome</keyword>
<protein>
    <submittedName>
        <fullName evidence="2">Uncharacterized protein</fullName>
    </submittedName>
</protein>
<name>A0A8T0GQU8_CERPU</name>
<keyword evidence="1" id="KW-0732">Signal</keyword>
<feature type="chain" id="PRO_5035766633" evidence="1">
    <location>
        <begin position="21"/>
        <end position="63"/>
    </location>
</feature>
<gene>
    <name evidence="2" type="ORF">KC19_9G015900</name>
</gene>
<evidence type="ECO:0000313" key="3">
    <source>
        <dbReference type="Proteomes" id="UP000822688"/>
    </source>
</evidence>
<feature type="signal peptide" evidence="1">
    <location>
        <begin position="1"/>
        <end position="20"/>
    </location>
</feature>
<proteinExistence type="predicted"/>
<sequence length="63" mass="7066">MNIHPILKLVYLSIVHIGLCFRGCKLGSIDYSGSVFLKELLWVLASQSLAHFLPSEQGRCLFC</sequence>
<reference evidence="2" key="1">
    <citation type="submission" date="2020-06" db="EMBL/GenBank/DDBJ databases">
        <title>WGS assembly of Ceratodon purpureus strain R40.</title>
        <authorList>
            <person name="Carey S.B."/>
            <person name="Jenkins J."/>
            <person name="Shu S."/>
            <person name="Lovell J.T."/>
            <person name="Sreedasyam A."/>
            <person name="Maumus F."/>
            <person name="Tiley G.P."/>
            <person name="Fernandez-Pozo N."/>
            <person name="Barry K."/>
            <person name="Chen C."/>
            <person name="Wang M."/>
            <person name="Lipzen A."/>
            <person name="Daum C."/>
            <person name="Saski C.A."/>
            <person name="Payton A.C."/>
            <person name="Mcbreen J.C."/>
            <person name="Conrad R.E."/>
            <person name="Kollar L.M."/>
            <person name="Olsson S."/>
            <person name="Huttunen S."/>
            <person name="Landis J.B."/>
            <person name="Wickett N.J."/>
            <person name="Johnson M.G."/>
            <person name="Rensing S.A."/>
            <person name="Grimwood J."/>
            <person name="Schmutz J."/>
            <person name="Mcdaniel S.F."/>
        </authorList>
    </citation>
    <scope>NUCLEOTIDE SEQUENCE</scope>
    <source>
        <strain evidence="2">R40</strain>
    </source>
</reference>
<evidence type="ECO:0000313" key="2">
    <source>
        <dbReference type="EMBL" id="KAG0560815.1"/>
    </source>
</evidence>
<evidence type="ECO:0000256" key="1">
    <source>
        <dbReference type="SAM" id="SignalP"/>
    </source>
</evidence>
<dbReference type="AlphaFoldDB" id="A0A8T0GQU8"/>
<dbReference type="Proteomes" id="UP000822688">
    <property type="component" value="Chromosome 9"/>
</dbReference>
<accession>A0A8T0GQU8</accession>
<comment type="caution">
    <text evidence="2">The sequence shown here is derived from an EMBL/GenBank/DDBJ whole genome shotgun (WGS) entry which is preliminary data.</text>
</comment>